<name>A0ABW9MCI8_9FIRM</name>
<comment type="caution">
    <text evidence="2">The sequence shown here is derived from an EMBL/GenBank/DDBJ whole genome shotgun (WGS) entry which is preliminary data.</text>
</comment>
<organism evidence="2 3">
    <name type="scientific">Anaerococcus kampingae</name>
    <dbReference type="NCBI Taxonomy" id="3115614"/>
    <lineage>
        <taxon>Bacteria</taxon>
        <taxon>Bacillati</taxon>
        <taxon>Bacillota</taxon>
        <taxon>Tissierellia</taxon>
        <taxon>Tissierellales</taxon>
        <taxon>Peptoniphilaceae</taxon>
        <taxon>Anaerococcus</taxon>
    </lineage>
</organism>
<dbReference type="RefSeq" id="WP_311530750.1">
    <property type="nucleotide sequence ID" value="NZ_JBGMEF010000018.1"/>
</dbReference>
<protein>
    <recommendedName>
        <fullName evidence="4">Oxidoreductase</fullName>
    </recommendedName>
</protein>
<dbReference type="EMBL" id="JBGMEF010000018">
    <property type="protein sequence ID" value="MFO3667047.1"/>
    <property type="molecule type" value="Genomic_DNA"/>
</dbReference>
<gene>
    <name evidence="2" type="ORF">ACCQ42_04610</name>
</gene>
<sequence length="176" mass="20160">MNKYYKLFKKNKYKLFLLGLFAIVLVFVAVFIKKKYEDMTMSKYNNNIVIIKGNGDELKSFSIKELKSLGSNKTEVYINNGLEKVEIEGISLEKLIGNLDYNFRDRPTIEIEDTNGSATRYPMSVALEVDRIYLVYKIEGQPLLEFNPSYGTLAIIDTNSKSASSWITNVKTLNLQ</sequence>
<evidence type="ECO:0000256" key="1">
    <source>
        <dbReference type="SAM" id="Phobius"/>
    </source>
</evidence>
<reference evidence="2 3" key="1">
    <citation type="journal article" date="2025" name="Anaerobe">
        <title>Description of Anaerococcus kampingiae sp. nov., Anaerococcus groningensis sp. nov., Anaerococcus martiniensis sp. nov., and Anaerococcus cruorum sp. nov., isolated from human clinical specimens.</title>
        <authorList>
            <person name="Boiten K.E."/>
            <person name="Meijer J."/>
            <person name="van Wezel E.M."/>
            <person name="Veloo A.C.M."/>
        </authorList>
    </citation>
    <scope>NUCLEOTIDE SEQUENCE [LARGE SCALE GENOMIC DNA]</scope>
    <source>
        <strain evidence="2 3">ENR0874</strain>
    </source>
</reference>
<keyword evidence="1" id="KW-0812">Transmembrane</keyword>
<keyword evidence="1" id="KW-1133">Transmembrane helix</keyword>
<dbReference type="Proteomes" id="UP001637994">
    <property type="component" value="Unassembled WGS sequence"/>
</dbReference>
<proteinExistence type="predicted"/>
<evidence type="ECO:0000313" key="3">
    <source>
        <dbReference type="Proteomes" id="UP001637994"/>
    </source>
</evidence>
<keyword evidence="1" id="KW-0472">Membrane</keyword>
<keyword evidence="3" id="KW-1185">Reference proteome</keyword>
<accession>A0ABW9MCI8</accession>
<evidence type="ECO:0008006" key="4">
    <source>
        <dbReference type="Google" id="ProtNLM"/>
    </source>
</evidence>
<evidence type="ECO:0000313" key="2">
    <source>
        <dbReference type="EMBL" id="MFO3667047.1"/>
    </source>
</evidence>
<feature type="transmembrane region" description="Helical" evidence="1">
    <location>
        <begin position="15"/>
        <end position="32"/>
    </location>
</feature>